<reference evidence="1 2" key="1">
    <citation type="journal article" date="2021" name="Elife">
        <title>Chloroplast acquisition without the gene transfer in kleptoplastic sea slugs, Plakobranchus ocellatus.</title>
        <authorList>
            <person name="Maeda T."/>
            <person name="Takahashi S."/>
            <person name="Yoshida T."/>
            <person name="Shimamura S."/>
            <person name="Takaki Y."/>
            <person name="Nagai Y."/>
            <person name="Toyoda A."/>
            <person name="Suzuki Y."/>
            <person name="Arimoto A."/>
            <person name="Ishii H."/>
            <person name="Satoh N."/>
            <person name="Nishiyama T."/>
            <person name="Hasebe M."/>
            <person name="Maruyama T."/>
            <person name="Minagawa J."/>
            <person name="Obokata J."/>
            <person name="Shigenobu S."/>
        </authorList>
    </citation>
    <scope>NUCLEOTIDE SEQUENCE [LARGE SCALE GENOMIC DNA]</scope>
</reference>
<protein>
    <submittedName>
        <fullName evidence="1">Uncharacterized protein</fullName>
    </submittedName>
</protein>
<gene>
    <name evidence="1" type="ORF">PoB_004215300</name>
</gene>
<dbReference type="EMBL" id="BLXT01004610">
    <property type="protein sequence ID" value="GFO15648.1"/>
    <property type="molecule type" value="Genomic_DNA"/>
</dbReference>
<comment type="caution">
    <text evidence="1">The sequence shown here is derived from an EMBL/GenBank/DDBJ whole genome shotgun (WGS) entry which is preliminary data.</text>
</comment>
<keyword evidence="2" id="KW-1185">Reference proteome</keyword>
<sequence length="96" mass="10974">MQIACFELTMPSMTAFPFHDHSSRIFSQIQSPPASSFSSPNLLSSMCVPFPPMDAYLKTYVCPLWRPSQELGPWPALLYLIHKVTRWISIRDRTLG</sequence>
<accession>A0AAV4B920</accession>
<organism evidence="1 2">
    <name type="scientific">Plakobranchus ocellatus</name>
    <dbReference type="NCBI Taxonomy" id="259542"/>
    <lineage>
        <taxon>Eukaryota</taxon>
        <taxon>Metazoa</taxon>
        <taxon>Spiralia</taxon>
        <taxon>Lophotrochozoa</taxon>
        <taxon>Mollusca</taxon>
        <taxon>Gastropoda</taxon>
        <taxon>Heterobranchia</taxon>
        <taxon>Euthyneura</taxon>
        <taxon>Panpulmonata</taxon>
        <taxon>Sacoglossa</taxon>
        <taxon>Placobranchoidea</taxon>
        <taxon>Plakobranchidae</taxon>
        <taxon>Plakobranchus</taxon>
    </lineage>
</organism>
<dbReference type="AlphaFoldDB" id="A0AAV4B920"/>
<dbReference type="Proteomes" id="UP000735302">
    <property type="component" value="Unassembled WGS sequence"/>
</dbReference>
<evidence type="ECO:0000313" key="2">
    <source>
        <dbReference type="Proteomes" id="UP000735302"/>
    </source>
</evidence>
<name>A0AAV4B920_9GAST</name>
<evidence type="ECO:0000313" key="1">
    <source>
        <dbReference type="EMBL" id="GFO15648.1"/>
    </source>
</evidence>
<proteinExistence type="predicted"/>